<keyword evidence="1" id="KW-0732">Signal</keyword>
<name>A0A439D790_9PEZI</name>
<proteinExistence type="predicted"/>
<feature type="signal peptide" evidence="1">
    <location>
        <begin position="1"/>
        <end position="20"/>
    </location>
</feature>
<comment type="caution">
    <text evidence="2">The sequence shown here is derived from an EMBL/GenBank/DDBJ whole genome shotgun (WGS) entry which is preliminary data.</text>
</comment>
<sequence>MHFHLSALATVVSFATLISAMPTRIHDSVVVTNGNSNAKRVPCPEAASLEAVKAKRTEDEDIEEDDSAGLIVACAF</sequence>
<protein>
    <submittedName>
        <fullName evidence="2">Uncharacterized protein</fullName>
    </submittedName>
</protein>
<dbReference type="AlphaFoldDB" id="A0A439D790"/>
<keyword evidence="3" id="KW-1185">Reference proteome</keyword>
<evidence type="ECO:0000313" key="3">
    <source>
        <dbReference type="Proteomes" id="UP000286045"/>
    </source>
</evidence>
<dbReference type="Proteomes" id="UP000286045">
    <property type="component" value="Unassembled WGS sequence"/>
</dbReference>
<gene>
    <name evidence="2" type="ORF">EKO27_g4820</name>
</gene>
<organism evidence="2 3">
    <name type="scientific">Xylaria grammica</name>
    <dbReference type="NCBI Taxonomy" id="363999"/>
    <lineage>
        <taxon>Eukaryota</taxon>
        <taxon>Fungi</taxon>
        <taxon>Dikarya</taxon>
        <taxon>Ascomycota</taxon>
        <taxon>Pezizomycotina</taxon>
        <taxon>Sordariomycetes</taxon>
        <taxon>Xylariomycetidae</taxon>
        <taxon>Xylariales</taxon>
        <taxon>Xylariaceae</taxon>
        <taxon>Xylaria</taxon>
    </lineage>
</organism>
<accession>A0A439D790</accession>
<evidence type="ECO:0000256" key="1">
    <source>
        <dbReference type="SAM" id="SignalP"/>
    </source>
</evidence>
<feature type="chain" id="PRO_5019537937" evidence="1">
    <location>
        <begin position="21"/>
        <end position="76"/>
    </location>
</feature>
<dbReference type="EMBL" id="RYZI01000120">
    <property type="protein sequence ID" value="RWA10275.1"/>
    <property type="molecule type" value="Genomic_DNA"/>
</dbReference>
<reference evidence="2 3" key="1">
    <citation type="submission" date="2018-12" db="EMBL/GenBank/DDBJ databases">
        <title>Draft genome sequence of Xylaria grammica IHI A82.</title>
        <authorList>
            <person name="Buettner E."/>
            <person name="Kellner H."/>
        </authorList>
    </citation>
    <scope>NUCLEOTIDE SEQUENCE [LARGE SCALE GENOMIC DNA]</scope>
    <source>
        <strain evidence="2 3">IHI A82</strain>
    </source>
</reference>
<evidence type="ECO:0000313" key="2">
    <source>
        <dbReference type="EMBL" id="RWA10275.1"/>
    </source>
</evidence>